<keyword evidence="10" id="KW-1185">Reference proteome</keyword>
<dbReference type="Pfam" id="PF14684">
    <property type="entry name" value="Tricorn_C1"/>
    <property type="match status" value="1"/>
</dbReference>
<dbReference type="PANTHER" id="PTHR43253:SF1">
    <property type="entry name" value="TRICORN PROTEASE HOMOLOG 2-RELATED"/>
    <property type="match status" value="1"/>
</dbReference>
<dbReference type="PANTHER" id="PTHR43253">
    <property type="entry name" value="TRICORN PROTEASE HOMOLOG 2-RELATED"/>
    <property type="match status" value="1"/>
</dbReference>
<feature type="compositionally biased region" description="Basic and acidic residues" evidence="7">
    <location>
        <begin position="173"/>
        <end position="209"/>
    </location>
</feature>
<evidence type="ECO:0000256" key="3">
    <source>
        <dbReference type="ARBA" id="ARBA00022490"/>
    </source>
</evidence>
<feature type="non-terminal residue" evidence="9">
    <location>
        <position position="393"/>
    </location>
</feature>
<comment type="subcellular location">
    <subcellularLocation>
        <location evidence="1">Cytoplasm</location>
    </subcellularLocation>
</comment>
<dbReference type="GO" id="GO:0006508">
    <property type="term" value="P:proteolysis"/>
    <property type="evidence" value="ECO:0007669"/>
    <property type="project" value="UniProtKB-KW"/>
</dbReference>
<protein>
    <submittedName>
        <fullName evidence="9">PD40 domain-containing protein</fullName>
    </submittedName>
</protein>
<dbReference type="Proteomes" id="UP000567293">
    <property type="component" value="Unassembled WGS sequence"/>
</dbReference>
<dbReference type="GO" id="GO:0008236">
    <property type="term" value="F:serine-type peptidase activity"/>
    <property type="evidence" value="ECO:0007669"/>
    <property type="project" value="UniProtKB-KW"/>
</dbReference>
<keyword evidence="6" id="KW-0720">Serine protease</keyword>
<proteinExistence type="inferred from homology"/>
<dbReference type="Gene3D" id="3.30.750.44">
    <property type="match status" value="1"/>
</dbReference>
<feature type="domain" description="Tricorn protease C1" evidence="8">
    <location>
        <begin position="329"/>
        <end position="387"/>
    </location>
</feature>
<feature type="non-terminal residue" evidence="9">
    <location>
        <position position="1"/>
    </location>
</feature>
<dbReference type="SUPFAM" id="SSF69304">
    <property type="entry name" value="Tricorn protease N-terminal domain"/>
    <property type="match status" value="1"/>
</dbReference>
<evidence type="ECO:0000256" key="1">
    <source>
        <dbReference type="ARBA" id="ARBA00004496"/>
    </source>
</evidence>
<dbReference type="Gene3D" id="2.130.10.10">
    <property type="entry name" value="YVTN repeat-like/Quinoprotein amine dehydrogenase"/>
    <property type="match status" value="1"/>
</dbReference>
<dbReference type="InterPro" id="IPR028204">
    <property type="entry name" value="Tricorn_C1"/>
</dbReference>
<evidence type="ECO:0000313" key="9">
    <source>
        <dbReference type="EMBL" id="MBA0085119.1"/>
    </source>
</evidence>
<dbReference type="Pfam" id="PF26550">
    <property type="entry name" value="Tricorn_2nd"/>
    <property type="match status" value="1"/>
</dbReference>
<gene>
    <name evidence="9" type="ORF">HRJ53_08990</name>
</gene>
<dbReference type="InterPro" id="IPR015943">
    <property type="entry name" value="WD40/YVTN_repeat-like_dom_sf"/>
</dbReference>
<sequence>GLHIVDQSGSGSAKKINLGNPPSFFYGPLWSPDSKKIAYTDKRLNLWYLDVEKCTPVKVTTDRFDDPTSRMNESWSPDSKWLTYSKFLENHLRTVFAYSLDTGKESQITDGISDARYPVFDKGGKWLLFAVSTDVGLSSGWLDLSSFQHPILRNIYAAVLKKGDPSPVEPQSDEEKTAEEKKDTGADKAKEADQGKAGEKGKGGEKKKEEPAKVVIDLEGIGQRIVSLPIKAARYEGLDAGKAGTLFLSEIVDVPRFGQPNPATVSKFDFTTRKTEPFLSGIRAFAVSANGEKVLYRQGEGWFIAGTAAAPKQGDGALNVDGMETYIDPREEWNQMYREVWRIERDFLYDPNLHGLNLAAAEKKYSAYLKGLGGRADLNYLFDEMLGDITIGH</sequence>
<dbReference type="SUPFAM" id="SSF52096">
    <property type="entry name" value="ClpP/crotonase"/>
    <property type="match status" value="1"/>
</dbReference>
<reference evidence="9" key="1">
    <citation type="submission" date="2020-06" db="EMBL/GenBank/DDBJ databases">
        <title>Legume-microbial interactions unlock mineral nutrients during tropical forest succession.</title>
        <authorList>
            <person name="Epihov D.Z."/>
        </authorList>
    </citation>
    <scope>NUCLEOTIDE SEQUENCE [LARGE SCALE GENOMIC DNA]</scope>
    <source>
        <strain evidence="9">Pan2503</strain>
    </source>
</reference>
<dbReference type="AlphaFoldDB" id="A0A7V8NPI1"/>
<dbReference type="EMBL" id="JACDQQ010000869">
    <property type="protein sequence ID" value="MBA0085119.1"/>
    <property type="molecule type" value="Genomic_DNA"/>
</dbReference>
<comment type="similarity">
    <text evidence="2">Belongs to the peptidase S41B family.</text>
</comment>
<evidence type="ECO:0000256" key="4">
    <source>
        <dbReference type="ARBA" id="ARBA00022670"/>
    </source>
</evidence>
<evidence type="ECO:0000256" key="6">
    <source>
        <dbReference type="ARBA" id="ARBA00022825"/>
    </source>
</evidence>
<keyword evidence="5" id="KW-0378">Hydrolase</keyword>
<evidence type="ECO:0000259" key="8">
    <source>
        <dbReference type="Pfam" id="PF14684"/>
    </source>
</evidence>
<keyword evidence="4" id="KW-0645">Protease</keyword>
<evidence type="ECO:0000256" key="7">
    <source>
        <dbReference type="SAM" id="MobiDB-lite"/>
    </source>
</evidence>
<feature type="region of interest" description="Disordered" evidence="7">
    <location>
        <begin position="163"/>
        <end position="209"/>
    </location>
</feature>
<dbReference type="InterPro" id="IPR029045">
    <property type="entry name" value="ClpP/crotonase-like_dom_sf"/>
</dbReference>
<keyword evidence="3" id="KW-0963">Cytoplasm</keyword>
<comment type="caution">
    <text evidence="9">The sequence shown here is derived from an EMBL/GenBank/DDBJ whole genome shotgun (WGS) entry which is preliminary data.</text>
</comment>
<name>A0A7V8NPI1_9BACT</name>
<evidence type="ECO:0000313" key="10">
    <source>
        <dbReference type="Proteomes" id="UP000567293"/>
    </source>
</evidence>
<dbReference type="GO" id="GO:0005737">
    <property type="term" value="C:cytoplasm"/>
    <property type="evidence" value="ECO:0007669"/>
    <property type="project" value="UniProtKB-SubCell"/>
</dbReference>
<organism evidence="9 10">
    <name type="scientific">Candidatus Acidiferrum panamense</name>
    <dbReference type="NCBI Taxonomy" id="2741543"/>
    <lineage>
        <taxon>Bacteria</taxon>
        <taxon>Pseudomonadati</taxon>
        <taxon>Acidobacteriota</taxon>
        <taxon>Terriglobia</taxon>
        <taxon>Candidatus Acidiferrales</taxon>
        <taxon>Candidatus Acidiferrum</taxon>
    </lineage>
</organism>
<evidence type="ECO:0000256" key="5">
    <source>
        <dbReference type="ARBA" id="ARBA00022801"/>
    </source>
</evidence>
<accession>A0A7V8NPI1</accession>
<dbReference type="InterPro" id="IPR012393">
    <property type="entry name" value="Tricorn_protease"/>
</dbReference>
<evidence type="ECO:0000256" key="2">
    <source>
        <dbReference type="ARBA" id="ARBA00008524"/>
    </source>
</evidence>